<evidence type="ECO:0000313" key="2">
    <source>
        <dbReference type="Proteomes" id="UP001605036"/>
    </source>
</evidence>
<accession>A0ABD1Y265</accession>
<dbReference type="EMBL" id="JBHFFA010000006">
    <property type="protein sequence ID" value="KAL2620832.1"/>
    <property type="molecule type" value="Genomic_DNA"/>
</dbReference>
<comment type="caution">
    <text evidence="1">The sequence shown here is derived from an EMBL/GenBank/DDBJ whole genome shotgun (WGS) entry which is preliminary data.</text>
</comment>
<dbReference type="Proteomes" id="UP001605036">
    <property type="component" value="Unassembled WGS sequence"/>
</dbReference>
<proteinExistence type="predicted"/>
<evidence type="ECO:0000313" key="1">
    <source>
        <dbReference type="EMBL" id="KAL2620832.1"/>
    </source>
</evidence>
<sequence>MEGYSEVELLHRLGTKFGCVAGGFNNAQPIDLFTPSQFVGVEVPLAQRTAESDSDIEVIASITGHQKGEGDSTGVSRSGRLYGIADFQKEATTLFEAVCHSKRLTGQAFAFMKEASNRVLHEHQNKNDLGT</sequence>
<organism evidence="1 2">
    <name type="scientific">Riccia fluitans</name>
    <dbReference type="NCBI Taxonomy" id="41844"/>
    <lineage>
        <taxon>Eukaryota</taxon>
        <taxon>Viridiplantae</taxon>
        <taxon>Streptophyta</taxon>
        <taxon>Embryophyta</taxon>
        <taxon>Marchantiophyta</taxon>
        <taxon>Marchantiopsida</taxon>
        <taxon>Marchantiidae</taxon>
        <taxon>Marchantiales</taxon>
        <taxon>Ricciaceae</taxon>
        <taxon>Riccia</taxon>
    </lineage>
</organism>
<dbReference type="AlphaFoldDB" id="A0ABD1Y265"/>
<name>A0ABD1Y265_9MARC</name>
<protein>
    <submittedName>
        <fullName evidence="1">Uncharacterized protein</fullName>
    </submittedName>
</protein>
<gene>
    <name evidence="1" type="ORF">R1flu_001037</name>
</gene>
<reference evidence="1 2" key="1">
    <citation type="submission" date="2024-09" db="EMBL/GenBank/DDBJ databases">
        <title>Chromosome-scale assembly of Riccia fluitans.</title>
        <authorList>
            <person name="Paukszto L."/>
            <person name="Sawicki J."/>
            <person name="Karawczyk K."/>
            <person name="Piernik-Szablinska J."/>
            <person name="Szczecinska M."/>
            <person name="Mazdziarz M."/>
        </authorList>
    </citation>
    <scope>NUCLEOTIDE SEQUENCE [LARGE SCALE GENOMIC DNA]</scope>
    <source>
        <strain evidence="1">Rf_01</strain>
        <tissue evidence="1">Aerial parts of the thallus</tissue>
    </source>
</reference>
<keyword evidence="2" id="KW-1185">Reference proteome</keyword>